<sequence length="300" mass="33040">MNTLRRIIYILVAGAAFTALAVELFPGADFVSKVPTVIGLGIGTLATLTGISVYLEGSLTSAEKAVLMNGFLLAVMVPTVYASGSFMHETMTSWTNGEVHYHADYEVLVEENGELVRTNLVNPEEFCKDTSHESSYMCKINDRTGSTKYHEHNDQRIHLEGTFKTRESASLAAFFETFGGKITNEELVYPTTEGLVNVTEDGGKEIKILVKKGVGGSREWCVVGNNAAKEWTCKSYGELATSPENYVVSPYTQNPSNSEILDKIFIVYDSKTAQQAWEDIREDDKYEGFGLKKSGEGYDG</sequence>
<dbReference type="GeneID" id="90589497"/>
<feature type="transmembrane region" description="Helical" evidence="1">
    <location>
        <begin position="67"/>
        <end position="87"/>
    </location>
</feature>
<organism evidence="2 3">
    <name type="scientific">Candidatus Nanohalococcus occultus</name>
    <dbReference type="NCBI Taxonomy" id="2978047"/>
    <lineage>
        <taxon>Archaea</taxon>
        <taxon>Candidatus Nanohalarchaeota</taxon>
        <taxon>Candidatus Nanohalarchaeota incertae sedis</taxon>
        <taxon>Candidatus Nanohalococcus</taxon>
    </lineage>
</organism>
<accession>A0ABY8CD01</accession>
<protein>
    <submittedName>
        <fullName evidence="2">Uncharacterized protein</fullName>
    </submittedName>
</protein>
<feature type="transmembrane region" description="Helical" evidence="1">
    <location>
        <begin position="7"/>
        <end position="25"/>
    </location>
</feature>
<name>A0ABY8CD01_9ARCH</name>
<gene>
    <name evidence="2" type="ORF">SVXNc_0062</name>
</gene>
<evidence type="ECO:0000256" key="1">
    <source>
        <dbReference type="SAM" id="Phobius"/>
    </source>
</evidence>
<dbReference type="Proteomes" id="UP001218034">
    <property type="component" value="Chromosome"/>
</dbReference>
<reference evidence="2 3" key="1">
    <citation type="submission" date="2022-09" db="EMBL/GenBank/DDBJ databases">
        <title>Xylan utilization by haloarchaea-nanohaloarchaea associations.</title>
        <authorList>
            <person name="Yakimov M."/>
        </authorList>
    </citation>
    <scope>NUCLEOTIDE SEQUENCE [LARGE SCALE GENOMIC DNA]</scope>
    <source>
        <strain evidence="2 3">SVXNc</strain>
    </source>
</reference>
<keyword evidence="1" id="KW-0472">Membrane</keyword>
<evidence type="ECO:0000313" key="3">
    <source>
        <dbReference type="Proteomes" id="UP001218034"/>
    </source>
</evidence>
<dbReference type="EMBL" id="CP104395">
    <property type="protein sequence ID" value="WEL19094.1"/>
    <property type="molecule type" value="Genomic_DNA"/>
</dbReference>
<evidence type="ECO:0000313" key="2">
    <source>
        <dbReference type="EMBL" id="WEL19094.1"/>
    </source>
</evidence>
<dbReference type="RefSeq" id="WP_347721966.1">
    <property type="nucleotide sequence ID" value="NZ_CP104395.1"/>
</dbReference>
<feature type="transmembrane region" description="Helical" evidence="1">
    <location>
        <begin position="37"/>
        <end position="55"/>
    </location>
</feature>
<keyword evidence="1" id="KW-1133">Transmembrane helix</keyword>
<keyword evidence="3" id="KW-1185">Reference proteome</keyword>
<proteinExistence type="predicted"/>
<keyword evidence="1" id="KW-0812">Transmembrane</keyword>